<dbReference type="Gene3D" id="1.10.260.40">
    <property type="entry name" value="lambda repressor-like DNA-binding domains"/>
    <property type="match status" value="1"/>
</dbReference>
<dbReference type="CDD" id="cd01545">
    <property type="entry name" value="PBP1_SalR"/>
    <property type="match status" value="1"/>
</dbReference>
<dbReference type="PROSITE" id="PS50932">
    <property type="entry name" value="HTH_LACI_2"/>
    <property type="match status" value="1"/>
</dbReference>
<dbReference type="PRINTS" id="PR00036">
    <property type="entry name" value="HTHLACI"/>
</dbReference>
<evidence type="ECO:0000259" key="4">
    <source>
        <dbReference type="PROSITE" id="PS50932"/>
    </source>
</evidence>
<accession>A0A1H7ZJ90</accession>
<dbReference type="Gene3D" id="3.40.50.2300">
    <property type="match status" value="2"/>
</dbReference>
<gene>
    <name evidence="5" type="ORF">SAMN05192583_0691</name>
</gene>
<keyword evidence="2" id="KW-0238">DNA-binding</keyword>
<evidence type="ECO:0000256" key="1">
    <source>
        <dbReference type="ARBA" id="ARBA00023015"/>
    </source>
</evidence>
<evidence type="ECO:0000256" key="2">
    <source>
        <dbReference type="ARBA" id="ARBA00023125"/>
    </source>
</evidence>
<dbReference type="PANTHER" id="PTHR30146:SF153">
    <property type="entry name" value="LACTOSE OPERON REPRESSOR"/>
    <property type="match status" value="1"/>
</dbReference>
<dbReference type="CDD" id="cd01392">
    <property type="entry name" value="HTH_LacI"/>
    <property type="match status" value="1"/>
</dbReference>
<dbReference type="PROSITE" id="PS00356">
    <property type="entry name" value="HTH_LACI_1"/>
    <property type="match status" value="1"/>
</dbReference>
<dbReference type="RefSeq" id="WP_170841812.1">
    <property type="nucleotide sequence ID" value="NZ_FOCF01000001.1"/>
</dbReference>
<dbReference type="GO" id="GO:0003700">
    <property type="term" value="F:DNA-binding transcription factor activity"/>
    <property type="evidence" value="ECO:0007669"/>
    <property type="project" value="TreeGrafter"/>
</dbReference>
<dbReference type="InterPro" id="IPR046335">
    <property type="entry name" value="LacI/GalR-like_sensor"/>
</dbReference>
<dbReference type="SUPFAM" id="SSF53822">
    <property type="entry name" value="Periplasmic binding protein-like I"/>
    <property type="match status" value="1"/>
</dbReference>
<dbReference type="Pfam" id="PF13377">
    <property type="entry name" value="Peripla_BP_3"/>
    <property type="match status" value="1"/>
</dbReference>
<dbReference type="SUPFAM" id="SSF47413">
    <property type="entry name" value="lambda repressor-like DNA-binding domains"/>
    <property type="match status" value="1"/>
</dbReference>
<dbReference type="SMART" id="SM00354">
    <property type="entry name" value="HTH_LACI"/>
    <property type="match status" value="1"/>
</dbReference>
<organism evidence="5 6">
    <name type="scientific">Sphingomonas gellani</name>
    <dbReference type="NCBI Taxonomy" id="1166340"/>
    <lineage>
        <taxon>Bacteria</taxon>
        <taxon>Pseudomonadati</taxon>
        <taxon>Pseudomonadota</taxon>
        <taxon>Alphaproteobacteria</taxon>
        <taxon>Sphingomonadales</taxon>
        <taxon>Sphingomonadaceae</taxon>
        <taxon>Sphingomonas</taxon>
    </lineage>
</organism>
<dbReference type="InterPro" id="IPR010982">
    <property type="entry name" value="Lambda_DNA-bd_dom_sf"/>
</dbReference>
<keyword evidence="6" id="KW-1185">Reference proteome</keyword>
<dbReference type="Pfam" id="PF00356">
    <property type="entry name" value="LacI"/>
    <property type="match status" value="1"/>
</dbReference>
<name>A0A1H7ZJ90_9SPHN</name>
<proteinExistence type="predicted"/>
<dbReference type="EMBL" id="FOCF01000001">
    <property type="protein sequence ID" value="SEM57559.1"/>
    <property type="molecule type" value="Genomic_DNA"/>
</dbReference>
<dbReference type="GO" id="GO:0000976">
    <property type="term" value="F:transcription cis-regulatory region binding"/>
    <property type="evidence" value="ECO:0007669"/>
    <property type="project" value="TreeGrafter"/>
</dbReference>
<evidence type="ECO:0000313" key="6">
    <source>
        <dbReference type="Proteomes" id="UP000199206"/>
    </source>
</evidence>
<dbReference type="STRING" id="1166340.SAMN05192583_0691"/>
<keyword evidence="1" id="KW-0805">Transcription regulation</keyword>
<dbReference type="InterPro" id="IPR028082">
    <property type="entry name" value="Peripla_BP_I"/>
</dbReference>
<feature type="domain" description="HTH lacI-type" evidence="4">
    <location>
        <begin position="18"/>
        <end position="72"/>
    </location>
</feature>
<protein>
    <submittedName>
        <fullName evidence="5">Transcriptional regulator, LacI family</fullName>
    </submittedName>
</protein>
<evidence type="ECO:0000256" key="3">
    <source>
        <dbReference type="ARBA" id="ARBA00023163"/>
    </source>
</evidence>
<dbReference type="Proteomes" id="UP000199206">
    <property type="component" value="Unassembled WGS sequence"/>
</dbReference>
<keyword evidence="3" id="KW-0804">Transcription</keyword>
<dbReference type="AlphaFoldDB" id="A0A1H7ZJ90"/>
<evidence type="ECO:0000313" key="5">
    <source>
        <dbReference type="EMBL" id="SEM57559.1"/>
    </source>
</evidence>
<dbReference type="PANTHER" id="PTHR30146">
    <property type="entry name" value="LACI-RELATED TRANSCRIPTIONAL REPRESSOR"/>
    <property type="match status" value="1"/>
</dbReference>
<reference evidence="6" key="1">
    <citation type="submission" date="2016-10" db="EMBL/GenBank/DDBJ databases">
        <authorList>
            <person name="Varghese N."/>
            <person name="Submissions S."/>
        </authorList>
    </citation>
    <scope>NUCLEOTIDE SEQUENCE [LARGE SCALE GENOMIC DNA]</scope>
    <source>
        <strain evidence="6">S6-262</strain>
    </source>
</reference>
<sequence>MGGKGRAGRGSGRAYRPPTINDVARHAGVSPTTVSRVINGENTVRGAKRTAVLSAVEALSFKPNVAARRLAGSAPLRIGLLYGNPSASYLSEFLVGSLEAASRLGVQLLVERCELGDGAIVAARRLMDGGVDGMMLTPPLGDLPGLVDAVVSGGGLLTIVGSSRPAEGLPAVGIDDAAAAAAMTQHLIALGHRRIGFVTGAMDVSVSGDRLAGYRQALREGGIVPDDTLVVGGDYTYRSGLEGARRLLDLAVPPTAIFASNDDMAAATAAEAQRRGMAVPGALSVCGFDDAALATAIWPELTTIRQPIADMARQGMTMLVDAIRQSDQEGEPQAQHRLLAFELIRRGSDTVPPS</sequence>
<dbReference type="InterPro" id="IPR000843">
    <property type="entry name" value="HTH_LacI"/>
</dbReference>